<evidence type="ECO:0000313" key="3">
    <source>
        <dbReference type="Proteomes" id="UP001303046"/>
    </source>
</evidence>
<feature type="region of interest" description="Disordered" evidence="1">
    <location>
        <begin position="29"/>
        <end position="52"/>
    </location>
</feature>
<evidence type="ECO:0000313" key="2">
    <source>
        <dbReference type="EMBL" id="KAK6734040.1"/>
    </source>
</evidence>
<comment type="caution">
    <text evidence="2">The sequence shown here is derived from an EMBL/GenBank/DDBJ whole genome shotgun (WGS) entry which is preliminary data.</text>
</comment>
<accession>A0ABR1C9D7</accession>
<gene>
    <name evidence="2" type="primary">Necator_chrII.g5466</name>
    <name evidence="2" type="ORF">RB195_017673</name>
</gene>
<reference evidence="2 3" key="1">
    <citation type="submission" date="2023-08" db="EMBL/GenBank/DDBJ databases">
        <title>A Necator americanus chromosomal reference genome.</title>
        <authorList>
            <person name="Ilik V."/>
            <person name="Petrzelkova K.J."/>
            <person name="Pardy F."/>
            <person name="Fuh T."/>
            <person name="Niatou-Singa F.S."/>
            <person name="Gouil Q."/>
            <person name="Baker L."/>
            <person name="Ritchie M.E."/>
            <person name="Jex A.R."/>
            <person name="Gazzola D."/>
            <person name="Li H."/>
            <person name="Toshio Fujiwara R."/>
            <person name="Zhan B."/>
            <person name="Aroian R.V."/>
            <person name="Pafco B."/>
            <person name="Schwarz E.M."/>
        </authorList>
    </citation>
    <scope>NUCLEOTIDE SEQUENCE [LARGE SCALE GENOMIC DNA]</scope>
    <source>
        <strain evidence="2 3">Aroian</strain>
        <tissue evidence="2">Whole animal</tissue>
    </source>
</reference>
<feature type="compositionally biased region" description="Polar residues" evidence="1">
    <location>
        <begin position="29"/>
        <end position="43"/>
    </location>
</feature>
<organism evidence="2 3">
    <name type="scientific">Necator americanus</name>
    <name type="common">Human hookworm</name>
    <dbReference type="NCBI Taxonomy" id="51031"/>
    <lineage>
        <taxon>Eukaryota</taxon>
        <taxon>Metazoa</taxon>
        <taxon>Ecdysozoa</taxon>
        <taxon>Nematoda</taxon>
        <taxon>Chromadorea</taxon>
        <taxon>Rhabditida</taxon>
        <taxon>Rhabditina</taxon>
        <taxon>Rhabditomorpha</taxon>
        <taxon>Strongyloidea</taxon>
        <taxon>Ancylostomatidae</taxon>
        <taxon>Bunostominae</taxon>
        <taxon>Necator</taxon>
    </lineage>
</organism>
<proteinExistence type="predicted"/>
<name>A0ABR1C9D7_NECAM</name>
<sequence length="125" mass="14141">MSIEDQEQTSSMLLTLEPKLLLVIRADGSGTTSCSLSKQSRNAPKQRRATRKKPVHFIAENQLCVCASYGWRRQRHVLRINAPIRPYEVREVFRDASLSPARICPMPQPSPSPSPPPPLLLLLRR</sequence>
<protein>
    <submittedName>
        <fullName evidence="2">Uncharacterized protein</fullName>
    </submittedName>
</protein>
<evidence type="ECO:0000256" key="1">
    <source>
        <dbReference type="SAM" id="MobiDB-lite"/>
    </source>
</evidence>
<keyword evidence="3" id="KW-1185">Reference proteome</keyword>
<dbReference type="Proteomes" id="UP001303046">
    <property type="component" value="Unassembled WGS sequence"/>
</dbReference>
<dbReference type="EMBL" id="JAVFWL010000002">
    <property type="protein sequence ID" value="KAK6734040.1"/>
    <property type="molecule type" value="Genomic_DNA"/>
</dbReference>